<dbReference type="AlphaFoldDB" id="A0A1I7WXJ2"/>
<protein>
    <submittedName>
        <fullName evidence="3">Uncharacterized protein</fullName>
    </submittedName>
</protein>
<sequence length="53" mass="6065">MLEVRVCHKFMRSENPSLIEKKKKLDKAKRGKAHLVSLFAISCLITVLNITLL</sequence>
<evidence type="ECO:0000313" key="2">
    <source>
        <dbReference type="Proteomes" id="UP000095283"/>
    </source>
</evidence>
<keyword evidence="1" id="KW-0472">Membrane</keyword>
<accession>A0A1I7WXJ2</accession>
<name>A0A1I7WXJ2_HETBA</name>
<dbReference type="Proteomes" id="UP000095283">
    <property type="component" value="Unplaced"/>
</dbReference>
<proteinExistence type="predicted"/>
<reference evidence="3" key="1">
    <citation type="submission" date="2016-11" db="UniProtKB">
        <authorList>
            <consortium name="WormBaseParasite"/>
        </authorList>
    </citation>
    <scope>IDENTIFICATION</scope>
</reference>
<dbReference type="WBParaSite" id="Hba_09905">
    <property type="protein sequence ID" value="Hba_09905"/>
    <property type="gene ID" value="Hba_09905"/>
</dbReference>
<keyword evidence="2" id="KW-1185">Reference proteome</keyword>
<organism evidence="2 3">
    <name type="scientific">Heterorhabditis bacteriophora</name>
    <name type="common">Entomopathogenic nematode worm</name>
    <dbReference type="NCBI Taxonomy" id="37862"/>
    <lineage>
        <taxon>Eukaryota</taxon>
        <taxon>Metazoa</taxon>
        <taxon>Ecdysozoa</taxon>
        <taxon>Nematoda</taxon>
        <taxon>Chromadorea</taxon>
        <taxon>Rhabditida</taxon>
        <taxon>Rhabditina</taxon>
        <taxon>Rhabditomorpha</taxon>
        <taxon>Strongyloidea</taxon>
        <taxon>Heterorhabditidae</taxon>
        <taxon>Heterorhabditis</taxon>
    </lineage>
</organism>
<keyword evidence="1" id="KW-1133">Transmembrane helix</keyword>
<keyword evidence="1" id="KW-0812">Transmembrane</keyword>
<evidence type="ECO:0000256" key="1">
    <source>
        <dbReference type="SAM" id="Phobius"/>
    </source>
</evidence>
<evidence type="ECO:0000313" key="3">
    <source>
        <dbReference type="WBParaSite" id="Hba_09905"/>
    </source>
</evidence>
<feature type="transmembrane region" description="Helical" evidence="1">
    <location>
        <begin position="33"/>
        <end position="52"/>
    </location>
</feature>